<feature type="region of interest" description="Disordered" evidence="1">
    <location>
        <begin position="1"/>
        <end position="63"/>
    </location>
</feature>
<protein>
    <submittedName>
        <fullName evidence="2">Uncharacterized protein</fullName>
    </submittedName>
</protein>
<proteinExistence type="predicted"/>
<reference evidence="2" key="1">
    <citation type="submission" date="2020-02" db="EMBL/GenBank/DDBJ databases">
        <authorList>
            <person name="Meier V. D."/>
        </authorList>
    </citation>
    <scope>NUCLEOTIDE SEQUENCE</scope>
    <source>
        <strain evidence="2">AVDCRST_MAG45</strain>
    </source>
</reference>
<feature type="non-terminal residue" evidence="2">
    <location>
        <position position="1"/>
    </location>
</feature>
<feature type="non-terminal residue" evidence="2">
    <location>
        <position position="75"/>
    </location>
</feature>
<evidence type="ECO:0000256" key="1">
    <source>
        <dbReference type="SAM" id="MobiDB-lite"/>
    </source>
</evidence>
<name>A0A6J4RS39_9ACTN</name>
<evidence type="ECO:0000313" key="2">
    <source>
        <dbReference type="EMBL" id="CAA9480808.1"/>
    </source>
</evidence>
<accession>A0A6J4RS39</accession>
<gene>
    <name evidence="2" type="ORF">AVDCRST_MAG45-159</name>
</gene>
<dbReference type="AlphaFoldDB" id="A0A6J4RS39"/>
<organism evidence="2">
    <name type="scientific">uncultured Solirubrobacterales bacterium</name>
    <dbReference type="NCBI Taxonomy" id="768556"/>
    <lineage>
        <taxon>Bacteria</taxon>
        <taxon>Bacillati</taxon>
        <taxon>Actinomycetota</taxon>
        <taxon>Thermoleophilia</taxon>
        <taxon>Solirubrobacterales</taxon>
        <taxon>environmental samples</taxon>
    </lineage>
</organism>
<dbReference type="EMBL" id="CADCVU010000012">
    <property type="protein sequence ID" value="CAA9480808.1"/>
    <property type="molecule type" value="Genomic_DNA"/>
</dbReference>
<sequence>CGGHRDLRALSSRTVMGRFGPSRGPVRPHLPARIAERPPRHSSRGAAGGRETTPPTRDSFRSLVSSSRRFVAFGS</sequence>